<reference evidence="2" key="1">
    <citation type="submission" date="2018-05" db="EMBL/GenBank/DDBJ databases">
        <authorList>
            <person name="Lanie J.A."/>
            <person name="Ng W.-L."/>
            <person name="Kazmierczak K.M."/>
            <person name="Andrzejewski T.M."/>
            <person name="Davidsen T.M."/>
            <person name="Wayne K.J."/>
            <person name="Tettelin H."/>
            <person name="Glass J.I."/>
            <person name="Rusch D."/>
            <person name="Podicherti R."/>
            <person name="Tsui H.-C.T."/>
            <person name="Winkler M.E."/>
        </authorList>
    </citation>
    <scope>NUCLEOTIDE SEQUENCE</scope>
</reference>
<accession>A0A381WZE4</accession>
<evidence type="ECO:0000259" key="1">
    <source>
        <dbReference type="Pfam" id="PF13356"/>
    </source>
</evidence>
<dbReference type="InterPro" id="IPR038488">
    <property type="entry name" value="Integrase_DNA-bd_sf"/>
</dbReference>
<dbReference type="Gene3D" id="3.30.160.390">
    <property type="entry name" value="Integrase, DNA-binding domain"/>
    <property type="match status" value="1"/>
</dbReference>
<proteinExistence type="predicted"/>
<dbReference type="EMBL" id="UINC01013337">
    <property type="protein sequence ID" value="SVA57702.1"/>
    <property type="molecule type" value="Genomic_DNA"/>
</dbReference>
<dbReference type="Pfam" id="PF13356">
    <property type="entry name" value="Arm-DNA-bind_3"/>
    <property type="match status" value="1"/>
</dbReference>
<dbReference type="InterPro" id="IPR025166">
    <property type="entry name" value="Integrase_DNA_bind_dom"/>
</dbReference>
<evidence type="ECO:0000313" key="2">
    <source>
        <dbReference type="EMBL" id="SVA57702.1"/>
    </source>
</evidence>
<feature type="non-terminal residue" evidence="2">
    <location>
        <position position="108"/>
    </location>
</feature>
<gene>
    <name evidence="2" type="ORF">METZ01_LOCUS110556</name>
</gene>
<organism evidence="2">
    <name type="scientific">marine metagenome</name>
    <dbReference type="NCBI Taxonomy" id="408172"/>
    <lineage>
        <taxon>unclassified sequences</taxon>
        <taxon>metagenomes</taxon>
        <taxon>ecological metagenomes</taxon>
    </lineage>
</organism>
<protein>
    <recommendedName>
        <fullName evidence="1">Integrase DNA-binding domain-containing protein</fullName>
    </recommendedName>
</protein>
<feature type="domain" description="Integrase DNA-binding" evidence="1">
    <location>
        <begin position="10"/>
        <end position="93"/>
    </location>
</feature>
<sequence>MVAKNKVIKIRANTWKVAKEDKDKEYQLSDDTLKGYYIRLLPSGVRSYNIRTKVRGKLKHQLIGDCRLISEADARKKALEYKQVLREGKDTQALEIAEHNEITLIELL</sequence>
<name>A0A381WZE4_9ZZZZ</name>
<dbReference type="AlphaFoldDB" id="A0A381WZE4"/>